<evidence type="ECO:0000313" key="2">
    <source>
        <dbReference type="Proteomes" id="UP001607303"/>
    </source>
</evidence>
<comment type="caution">
    <text evidence="1">The sequence shown here is derived from an EMBL/GenBank/DDBJ whole genome shotgun (WGS) entry which is preliminary data.</text>
</comment>
<name>A0ABD2B529_VESMC</name>
<protein>
    <submittedName>
        <fullName evidence="1">Uncharacterized protein</fullName>
    </submittedName>
</protein>
<dbReference type="EMBL" id="JAYRBN010000100">
    <property type="protein sequence ID" value="KAL2727837.1"/>
    <property type="molecule type" value="Genomic_DNA"/>
</dbReference>
<gene>
    <name evidence="1" type="ORF">V1477_017113</name>
</gene>
<dbReference type="Proteomes" id="UP001607303">
    <property type="component" value="Unassembled WGS sequence"/>
</dbReference>
<organism evidence="1 2">
    <name type="scientific">Vespula maculifrons</name>
    <name type="common">Eastern yellow jacket</name>
    <name type="synonym">Wasp</name>
    <dbReference type="NCBI Taxonomy" id="7453"/>
    <lineage>
        <taxon>Eukaryota</taxon>
        <taxon>Metazoa</taxon>
        <taxon>Ecdysozoa</taxon>
        <taxon>Arthropoda</taxon>
        <taxon>Hexapoda</taxon>
        <taxon>Insecta</taxon>
        <taxon>Pterygota</taxon>
        <taxon>Neoptera</taxon>
        <taxon>Endopterygota</taxon>
        <taxon>Hymenoptera</taxon>
        <taxon>Apocrita</taxon>
        <taxon>Aculeata</taxon>
        <taxon>Vespoidea</taxon>
        <taxon>Vespidae</taxon>
        <taxon>Vespinae</taxon>
        <taxon>Vespula</taxon>
    </lineage>
</organism>
<keyword evidence="2" id="KW-1185">Reference proteome</keyword>
<evidence type="ECO:0000313" key="1">
    <source>
        <dbReference type="EMBL" id="KAL2727837.1"/>
    </source>
</evidence>
<proteinExistence type="predicted"/>
<sequence>MNTKKASLTMIYDYYNAHIPNISLSVEYIRLDIHTYSIVMNNTLEYTYMS</sequence>
<reference evidence="1 2" key="1">
    <citation type="journal article" date="2024" name="Ann. Entomol. Soc. Am.">
        <title>Genomic analyses of the southern and eastern yellowjacket wasps (Hymenoptera: Vespidae) reveal evolutionary signatures of social life.</title>
        <authorList>
            <person name="Catto M.A."/>
            <person name="Caine P.B."/>
            <person name="Orr S.E."/>
            <person name="Hunt B.G."/>
            <person name="Goodisman M.A.D."/>
        </authorList>
    </citation>
    <scope>NUCLEOTIDE SEQUENCE [LARGE SCALE GENOMIC DNA]</scope>
    <source>
        <strain evidence="1">232</strain>
        <tissue evidence="1">Head and thorax</tissue>
    </source>
</reference>
<dbReference type="AlphaFoldDB" id="A0ABD2B529"/>
<accession>A0ABD2B529</accession>